<evidence type="ECO:0000313" key="8">
    <source>
        <dbReference type="Proteomes" id="UP000243217"/>
    </source>
</evidence>
<dbReference type="GO" id="GO:0006886">
    <property type="term" value="P:intracellular protein transport"/>
    <property type="evidence" value="ECO:0007669"/>
    <property type="project" value="UniProtKB-UniRule"/>
</dbReference>
<dbReference type="GO" id="GO:0006888">
    <property type="term" value="P:endoplasmic reticulum to Golgi vesicle-mediated transport"/>
    <property type="evidence" value="ECO:0007669"/>
    <property type="project" value="UniProtKB-UniRule"/>
</dbReference>
<protein>
    <recommendedName>
        <fullName evidence="5">Endoplasmic reticulum transmembrane protein</fullName>
    </recommendedName>
</protein>
<evidence type="ECO:0000256" key="1">
    <source>
        <dbReference type="ARBA" id="ARBA00004141"/>
    </source>
</evidence>
<keyword evidence="5" id="KW-0256">Endoplasmic reticulum</keyword>
<comment type="similarity">
    <text evidence="5">Belongs to the BCAP29/BCAP31 family.</text>
</comment>
<evidence type="ECO:0000259" key="6">
    <source>
        <dbReference type="Pfam" id="PF05529"/>
    </source>
</evidence>
<keyword evidence="2 5" id="KW-0812">Transmembrane</keyword>
<dbReference type="STRING" id="74557.A0A1V9ZVK0"/>
<dbReference type="GO" id="GO:0005789">
    <property type="term" value="C:endoplasmic reticulum membrane"/>
    <property type="evidence" value="ECO:0007669"/>
    <property type="project" value="UniProtKB-SubCell"/>
</dbReference>
<organism evidence="7 8">
    <name type="scientific">Thraustotheca clavata</name>
    <dbReference type="NCBI Taxonomy" id="74557"/>
    <lineage>
        <taxon>Eukaryota</taxon>
        <taxon>Sar</taxon>
        <taxon>Stramenopiles</taxon>
        <taxon>Oomycota</taxon>
        <taxon>Saprolegniomycetes</taxon>
        <taxon>Saprolegniales</taxon>
        <taxon>Achlyaceae</taxon>
        <taxon>Thraustotheca</taxon>
    </lineage>
</organism>
<dbReference type="InterPro" id="IPR040463">
    <property type="entry name" value="BAP29/BAP31_N"/>
</dbReference>
<dbReference type="PANTHER" id="PTHR12701:SF20">
    <property type="entry name" value="ENDOPLASMIC RETICULUM TRANSMEMBRANE PROTEIN"/>
    <property type="match status" value="1"/>
</dbReference>
<keyword evidence="5" id="KW-0653">Protein transport</keyword>
<comment type="function">
    <text evidence="5">May play a role in anterograde transport of membrane proteins from the endoplasmic reticulum to the Golgi.</text>
</comment>
<dbReference type="Proteomes" id="UP000243217">
    <property type="component" value="Unassembled WGS sequence"/>
</dbReference>
<keyword evidence="5" id="KW-0931">ER-Golgi transport</keyword>
<evidence type="ECO:0000256" key="3">
    <source>
        <dbReference type="ARBA" id="ARBA00022989"/>
    </source>
</evidence>
<feature type="transmembrane region" description="Helical" evidence="5">
    <location>
        <begin position="95"/>
        <end position="121"/>
    </location>
</feature>
<feature type="domain" description="BAP29/BAP31 transmembrane" evidence="6">
    <location>
        <begin position="5"/>
        <end position="127"/>
    </location>
</feature>
<dbReference type="PANTHER" id="PTHR12701">
    <property type="entry name" value="BCR-ASSOCIATED PROTEIN, BAP"/>
    <property type="match status" value="1"/>
</dbReference>
<dbReference type="GO" id="GO:0070973">
    <property type="term" value="P:protein localization to endoplasmic reticulum exit site"/>
    <property type="evidence" value="ECO:0007669"/>
    <property type="project" value="UniProtKB-UniRule"/>
</dbReference>
<comment type="caution">
    <text evidence="7">The sequence shown here is derived from an EMBL/GenBank/DDBJ whole genome shotgun (WGS) entry which is preliminary data.</text>
</comment>
<dbReference type="AlphaFoldDB" id="A0A1V9ZVK0"/>
<dbReference type="EMBL" id="JNBS01001299">
    <property type="protein sequence ID" value="OQS02024.1"/>
    <property type="molecule type" value="Genomic_DNA"/>
</dbReference>
<keyword evidence="8" id="KW-1185">Reference proteome</keyword>
<evidence type="ECO:0000256" key="2">
    <source>
        <dbReference type="ARBA" id="ARBA00022692"/>
    </source>
</evidence>
<dbReference type="Pfam" id="PF05529">
    <property type="entry name" value="Bap31"/>
    <property type="match status" value="1"/>
</dbReference>
<keyword evidence="4 5" id="KW-0472">Membrane</keyword>
<accession>A0A1V9ZVK0</accession>
<proteinExistence type="inferred from homology"/>
<reference evidence="7 8" key="1">
    <citation type="journal article" date="2014" name="Genome Biol. Evol.">
        <title>The secreted proteins of Achlya hypogyna and Thraustotheca clavata identify the ancestral oomycete secretome and reveal gene acquisitions by horizontal gene transfer.</title>
        <authorList>
            <person name="Misner I."/>
            <person name="Blouin N."/>
            <person name="Leonard G."/>
            <person name="Richards T.A."/>
            <person name="Lane C.E."/>
        </authorList>
    </citation>
    <scope>NUCLEOTIDE SEQUENCE [LARGE SCALE GENOMIC DNA]</scope>
    <source>
        <strain evidence="7 8">ATCC 34112</strain>
    </source>
</reference>
<feature type="transmembrane region" description="Helical" evidence="5">
    <location>
        <begin position="47"/>
        <end position="67"/>
    </location>
</feature>
<feature type="transmembrane region" description="Helical" evidence="5">
    <location>
        <begin position="6"/>
        <end position="26"/>
    </location>
</feature>
<dbReference type="OrthoDB" id="435607at2759"/>
<dbReference type="InterPro" id="IPR008417">
    <property type="entry name" value="BAP29/BAP31"/>
</dbReference>
<evidence type="ECO:0000256" key="4">
    <source>
        <dbReference type="ARBA" id="ARBA00023136"/>
    </source>
</evidence>
<feature type="non-terminal residue" evidence="7">
    <location>
        <position position="139"/>
    </location>
</feature>
<evidence type="ECO:0000256" key="5">
    <source>
        <dbReference type="RuleBase" id="RU367026"/>
    </source>
</evidence>
<gene>
    <name evidence="7" type="ORF">THRCLA_21524</name>
</gene>
<sequence>MIVNELMFGLMCLEGIVCLFLCLPFFKHITQATVKFLSARVVTPNSNVSYIGGVIMALVGLLFLSNVQTTIKYHRSDEVLSDGLRIRLLVAQRDMYISGFCLFLFALLRLVYSSMVTNITLEKKFEAMEKQAKGASYKL</sequence>
<evidence type="ECO:0000313" key="7">
    <source>
        <dbReference type="EMBL" id="OQS02024.1"/>
    </source>
</evidence>
<comment type="subcellular location">
    <subcellularLocation>
        <location evidence="5">Endoplasmic reticulum membrane</location>
        <topology evidence="5">Multi-pass membrane protein</topology>
    </subcellularLocation>
    <subcellularLocation>
        <location evidence="1">Membrane</location>
        <topology evidence="1">Multi-pass membrane protein</topology>
    </subcellularLocation>
</comment>
<keyword evidence="3 5" id="KW-1133">Transmembrane helix</keyword>
<keyword evidence="5" id="KW-0813">Transport</keyword>
<name>A0A1V9ZVK0_9STRA</name>